<evidence type="ECO:0000313" key="5">
    <source>
        <dbReference type="Proteomes" id="UP000541636"/>
    </source>
</evidence>
<sequence>MNEASPLLPRPMRKLAGRALESALNRAVDLDPETHERVCALEGRRVIVHMRGPELTLSVHVEDGRLRVGPAPETPDAAPALRVTASPGSLLAMAAQRGEDGIAPGKVEIAGDAGLARQLEKLARGYAPDVEEAFAQRFGDMLGVPLARTLQRGVTHLRRGAKHAVEDSADWLREESRLAIAPAEMDDFLDDVDALRERAERLDARLKRLSRTLEPNA</sequence>
<feature type="coiled-coil region" evidence="2">
    <location>
        <begin position="185"/>
        <end position="212"/>
    </location>
</feature>
<dbReference type="InterPro" id="IPR036527">
    <property type="entry name" value="SCP2_sterol-bd_dom_sf"/>
</dbReference>
<dbReference type="Pfam" id="PF02036">
    <property type="entry name" value="SCP2"/>
    <property type="match status" value="1"/>
</dbReference>
<evidence type="ECO:0000259" key="3">
    <source>
        <dbReference type="Pfam" id="PF02036"/>
    </source>
</evidence>
<dbReference type="Proteomes" id="UP000541636">
    <property type="component" value="Unassembled WGS sequence"/>
</dbReference>
<dbReference type="HAMAP" id="MF_02215">
    <property type="entry name" value="UbiJ"/>
    <property type="match status" value="1"/>
</dbReference>
<evidence type="ECO:0000256" key="1">
    <source>
        <dbReference type="HAMAP-Rule" id="MF_02215"/>
    </source>
</evidence>
<organism evidence="4 5">
    <name type="scientific">Oleiagrimonas citrea</name>
    <dbReference type="NCBI Taxonomy" id="1665687"/>
    <lineage>
        <taxon>Bacteria</taxon>
        <taxon>Pseudomonadati</taxon>
        <taxon>Pseudomonadota</taxon>
        <taxon>Gammaproteobacteria</taxon>
        <taxon>Lysobacterales</taxon>
        <taxon>Rhodanobacteraceae</taxon>
        <taxon>Oleiagrimonas</taxon>
    </lineage>
</organism>
<feature type="domain" description="SCP2" evidence="3">
    <location>
        <begin position="24"/>
        <end position="123"/>
    </location>
</feature>
<evidence type="ECO:0000256" key="2">
    <source>
        <dbReference type="SAM" id="Coils"/>
    </source>
</evidence>
<protein>
    <recommendedName>
        <fullName evidence="1">Ubiquinone biosynthesis accessory factor UbiJ</fullName>
    </recommendedName>
</protein>
<comment type="function">
    <text evidence="1">Required for ubiquinone (coenzyme Q) biosynthesis. Binds hydrophobic ubiquinone biosynthetic intermediates via its SCP2 domain and is essential for the stability of the Ubi complex. May constitute a docking platform where Ubi enzymes assemble and access their SCP2-bound polyprenyl substrates.</text>
</comment>
<keyword evidence="2" id="KW-0175">Coiled coil</keyword>
<keyword evidence="1" id="KW-0831">Ubiquinone biosynthesis</keyword>
<comment type="subcellular location">
    <subcellularLocation>
        <location evidence="1">Cytoplasm</location>
    </subcellularLocation>
</comment>
<dbReference type="AlphaFoldDB" id="A0A846ZRE6"/>
<dbReference type="InterPro" id="IPR003033">
    <property type="entry name" value="SCP2_sterol-bd_dom"/>
</dbReference>
<proteinExistence type="inferred from homology"/>
<dbReference type="RefSeq" id="WP_168609833.1">
    <property type="nucleotide sequence ID" value="NZ_JAAZQD010000006.1"/>
</dbReference>
<comment type="caution">
    <text evidence="4">The sequence shown here is derived from an EMBL/GenBank/DDBJ whole genome shotgun (WGS) entry which is preliminary data.</text>
</comment>
<dbReference type="UniPathway" id="UPA00232"/>
<keyword evidence="1" id="KW-0963">Cytoplasm</keyword>
<comment type="pathway">
    <text evidence="1">Cofactor biosynthesis; ubiquinone biosynthesis.</text>
</comment>
<gene>
    <name evidence="1" type="primary">ubiJ</name>
    <name evidence="4" type="ORF">HF690_13630</name>
</gene>
<dbReference type="EMBL" id="JAAZQD010000006">
    <property type="protein sequence ID" value="NKZ39993.1"/>
    <property type="molecule type" value="Genomic_DNA"/>
</dbReference>
<dbReference type="GO" id="GO:0005737">
    <property type="term" value="C:cytoplasm"/>
    <property type="evidence" value="ECO:0007669"/>
    <property type="project" value="UniProtKB-SubCell"/>
</dbReference>
<dbReference type="GO" id="GO:0006744">
    <property type="term" value="P:ubiquinone biosynthetic process"/>
    <property type="evidence" value="ECO:0007669"/>
    <property type="project" value="UniProtKB-UniRule"/>
</dbReference>
<comment type="similarity">
    <text evidence="1">Belongs to the UbiJ family.</text>
</comment>
<dbReference type="PANTHER" id="PTHR38693:SF1">
    <property type="entry name" value="UBIQUINONE BIOSYNTHESIS ACCESSORY FACTOR UBIJ"/>
    <property type="match status" value="1"/>
</dbReference>
<keyword evidence="5" id="KW-1185">Reference proteome</keyword>
<reference evidence="4 5" key="1">
    <citation type="journal article" date="2017" name="Int. J. Syst. Evol. Microbiol.">
        <title>Oleiagrimonas citrea sp. nov., a marine bacterium isolated from tidal flat sediment and emended description of the genus Oleiagrimonas Fang et al. 2015 and Oleiagrimonas soli.</title>
        <authorList>
            <person name="Yang S.H."/>
            <person name="Seo H.S."/>
            <person name="Seong C.N."/>
            <person name="Kwon K.K."/>
        </authorList>
    </citation>
    <scope>NUCLEOTIDE SEQUENCE [LARGE SCALE GENOMIC DNA]</scope>
    <source>
        <strain evidence="4 5">MEBiC09124</strain>
    </source>
</reference>
<dbReference type="InterPro" id="IPR038989">
    <property type="entry name" value="UbiJ"/>
</dbReference>
<dbReference type="PANTHER" id="PTHR38693">
    <property type="entry name" value="UBIQUINONE BIOSYNTHESIS PROTEIN UBIJ"/>
    <property type="match status" value="1"/>
</dbReference>
<accession>A0A846ZRE6</accession>
<evidence type="ECO:0000313" key="4">
    <source>
        <dbReference type="EMBL" id="NKZ39993.1"/>
    </source>
</evidence>
<name>A0A846ZRE6_9GAMM</name>
<dbReference type="SUPFAM" id="SSF55718">
    <property type="entry name" value="SCP-like"/>
    <property type="match status" value="1"/>
</dbReference>